<organism evidence="1 2">
    <name type="scientific">Bursaphelenchus xylophilus</name>
    <name type="common">Pinewood nematode worm</name>
    <name type="synonym">Aphelenchoides xylophilus</name>
    <dbReference type="NCBI Taxonomy" id="6326"/>
    <lineage>
        <taxon>Eukaryota</taxon>
        <taxon>Metazoa</taxon>
        <taxon>Ecdysozoa</taxon>
        <taxon>Nematoda</taxon>
        <taxon>Chromadorea</taxon>
        <taxon>Rhabditida</taxon>
        <taxon>Tylenchina</taxon>
        <taxon>Tylenchomorpha</taxon>
        <taxon>Aphelenchoidea</taxon>
        <taxon>Aphelenchoididae</taxon>
        <taxon>Bursaphelenchus</taxon>
    </lineage>
</organism>
<evidence type="ECO:0000313" key="2">
    <source>
        <dbReference type="Proteomes" id="UP000659654"/>
    </source>
</evidence>
<evidence type="ECO:0000313" key="1">
    <source>
        <dbReference type="EMBL" id="CAD5227891.1"/>
    </source>
</evidence>
<dbReference type="Proteomes" id="UP000659654">
    <property type="component" value="Unassembled WGS sequence"/>
</dbReference>
<accession>A0A7I8XK32</accession>
<dbReference type="EMBL" id="CAJFDI010000004">
    <property type="protein sequence ID" value="CAD5227891.1"/>
    <property type="molecule type" value="Genomic_DNA"/>
</dbReference>
<dbReference type="Proteomes" id="UP000582659">
    <property type="component" value="Unassembled WGS sequence"/>
</dbReference>
<dbReference type="AlphaFoldDB" id="A0A7I8XK32"/>
<gene>
    <name evidence="1" type="ORF">BXYJ_LOCUS10176</name>
</gene>
<sequence length="117" mass="13219">MHVSGPHRRALSTRRVACISLFIFACIYVSKSQTRISINEYFVDSPPDVYVILAADTNYHYLLNTPFVVQHWANLGVKSAVLLAGTEEEYEKSMASKLAVEMLRELKVGFLIKPTQN</sequence>
<proteinExistence type="predicted"/>
<comment type="caution">
    <text evidence="1">The sequence shown here is derived from an EMBL/GenBank/DDBJ whole genome shotgun (WGS) entry which is preliminary data.</text>
</comment>
<dbReference type="EMBL" id="CAJFCV020000004">
    <property type="protein sequence ID" value="CAG9118310.1"/>
    <property type="molecule type" value="Genomic_DNA"/>
</dbReference>
<name>A0A7I8XK32_BURXY</name>
<keyword evidence="2" id="KW-1185">Reference proteome</keyword>
<dbReference type="OrthoDB" id="6285987at2759"/>
<protein>
    <submittedName>
        <fullName evidence="1">(pine wood nematode) hypothetical protein</fullName>
    </submittedName>
</protein>
<reference evidence="1" key="1">
    <citation type="submission" date="2020-09" db="EMBL/GenBank/DDBJ databases">
        <authorList>
            <person name="Kikuchi T."/>
        </authorList>
    </citation>
    <scope>NUCLEOTIDE SEQUENCE</scope>
    <source>
        <strain evidence="1">Ka4C1</strain>
    </source>
</reference>